<dbReference type="eggNOG" id="COG2329">
    <property type="taxonomic scope" value="Bacteria"/>
</dbReference>
<dbReference type="RefSeq" id="WP_012933023.1">
    <property type="nucleotide sequence ID" value="NC_013739.1"/>
</dbReference>
<evidence type="ECO:0000313" key="2">
    <source>
        <dbReference type="EMBL" id="ADB49972.1"/>
    </source>
</evidence>
<protein>
    <submittedName>
        <fullName evidence="2">Antibiotic biosynthesis monooxygenase</fullName>
    </submittedName>
</protein>
<dbReference type="Proteomes" id="UP000008229">
    <property type="component" value="Chromosome"/>
</dbReference>
<dbReference type="Pfam" id="PF03992">
    <property type="entry name" value="ABM"/>
    <property type="match status" value="1"/>
</dbReference>
<dbReference type="AlphaFoldDB" id="D3EZZ6"/>
<reference evidence="2 3" key="1">
    <citation type="journal article" date="2010" name="Stand. Genomic Sci.">
        <title>Complete genome sequence of Conexibacter woesei type strain (ID131577).</title>
        <authorList>
            <person name="Pukall R."/>
            <person name="Lapidus A."/>
            <person name="Glavina Del Rio T."/>
            <person name="Copeland A."/>
            <person name="Tice H."/>
            <person name="Cheng J.-F."/>
            <person name="Lucas S."/>
            <person name="Chen F."/>
            <person name="Nolan M."/>
            <person name="Bruce D."/>
            <person name="Goodwin L."/>
            <person name="Pitluck S."/>
            <person name="Mavromatis K."/>
            <person name="Ivanova N."/>
            <person name="Ovchinnikova G."/>
            <person name="Pati A."/>
            <person name="Chen A."/>
            <person name="Palaniappan K."/>
            <person name="Land M."/>
            <person name="Hauser L."/>
            <person name="Chang Y.-J."/>
            <person name="Jeffries C.D."/>
            <person name="Chain P."/>
            <person name="Meincke L."/>
            <person name="Sims D."/>
            <person name="Brettin T."/>
            <person name="Detter J.C."/>
            <person name="Rohde M."/>
            <person name="Goeker M."/>
            <person name="Bristow J."/>
            <person name="Eisen J.A."/>
            <person name="Markowitz V."/>
            <person name="Kyrpides N.C."/>
            <person name="Klenk H.-P."/>
            <person name="Hugenholtz P."/>
        </authorList>
    </citation>
    <scope>NUCLEOTIDE SEQUENCE [LARGE SCALE GENOMIC DNA]</scope>
    <source>
        <strain evidence="3">DSM 14684 / CIP 108061 / JCM 11494 / NBRC 100937 / ID131577</strain>
    </source>
</reference>
<proteinExistence type="predicted"/>
<accession>D3EZZ6</accession>
<evidence type="ECO:0000313" key="3">
    <source>
        <dbReference type="Proteomes" id="UP000008229"/>
    </source>
</evidence>
<keyword evidence="2" id="KW-0503">Monooxygenase</keyword>
<feature type="domain" description="ABM" evidence="1">
    <location>
        <begin position="1"/>
        <end position="64"/>
    </location>
</feature>
<sequence>MFVAVAIHYPTSEHVEDFAAYMRRVRTAVGAPPGLIRFDSWRDPGGGRLFGLSVWESQAAFEAALPLIGSLRDEHRPEWDARPDDILLGVPL</sequence>
<dbReference type="Gene3D" id="3.30.70.100">
    <property type="match status" value="1"/>
</dbReference>
<dbReference type="GO" id="GO:0004497">
    <property type="term" value="F:monooxygenase activity"/>
    <property type="evidence" value="ECO:0007669"/>
    <property type="project" value="UniProtKB-KW"/>
</dbReference>
<dbReference type="KEGG" id="cwo:Cwoe_1544"/>
<dbReference type="InterPro" id="IPR007138">
    <property type="entry name" value="ABM_dom"/>
</dbReference>
<dbReference type="HOGENOM" id="CLU_2366564_0_0_11"/>
<evidence type="ECO:0000259" key="1">
    <source>
        <dbReference type="Pfam" id="PF03992"/>
    </source>
</evidence>
<dbReference type="EMBL" id="CP001854">
    <property type="protein sequence ID" value="ADB49972.1"/>
    <property type="molecule type" value="Genomic_DNA"/>
</dbReference>
<keyword evidence="2" id="KW-0560">Oxidoreductase</keyword>
<organism evidence="2 3">
    <name type="scientific">Conexibacter woesei (strain DSM 14684 / CCUG 47730 / CIP 108061 / JCM 11494 / NBRC 100937 / ID131577)</name>
    <dbReference type="NCBI Taxonomy" id="469383"/>
    <lineage>
        <taxon>Bacteria</taxon>
        <taxon>Bacillati</taxon>
        <taxon>Actinomycetota</taxon>
        <taxon>Thermoleophilia</taxon>
        <taxon>Solirubrobacterales</taxon>
        <taxon>Conexibacteraceae</taxon>
        <taxon>Conexibacter</taxon>
    </lineage>
</organism>
<dbReference type="InterPro" id="IPR011008">
    <property type="entry name" value="Dimeric_a/b-barrel"/>
</dbReference>
<gene>
    <name evidence="2" type="ordered locus">Cwoe_1544</name>
</gene>
<keyword evidence="3" id="KW-1185">Reference proteome</keyword>
<reference evidence="3" key="2">
    <citation type="submission" date="2010-01" db="EMBL/GenBank/DDBJ databases">
        <title>The complete genome of Conexibacter woesei DSM 14684.</title>
        <authorList>
            <consortium name="US DOE Joint Genome Institute (JGI-PGF)"/>
            <person name="Lucas S."/>
            <person name="Copeland A."/>
            <person name="Lapidus A."/>
            <person name="Glavina del Rio T."/>
            <person name="Dalin E."/>
            <person name="Tice H."/>
            <person name="Bruce D."/>
            <person name="Goodwin L."/>
            <person name="Pitluck S."/>
            <person name="Kyrpides N."/>
            <person name="Mavromatis K."/>
            <person name="Ivanova N."/>
            <person name="Mikhailova N."/>
            <person name="Chertkov O."/>
            <person name="Brettin T."/>
            <person name="Detter J.C."/>
            <person name="Han C."/>
            <person name="Larimer F."/>
            <person name="Land M."/>
            <person name="Hauser L."/>
            <person name="Markowitz V."/>
            <person name="Cheng J.-F."/>
            <person name="Hugenholtz P."/>
            <person name="Woyke T."/>
            <person name="Wu D."/>
            <person name="Pukall R."/>
            <person name="Steenblock K."/>
            <person name="Schneider S."/>
            <person name="Klenk H.-P."/>
            <person name="Eisen J.A."/>
        </authorList>
    </citation>
    <scope>NUCLEOTIDE SEQUENCE [LARGE SCALE GENOMIC DNA]</scope>
    <source>
        <strain evidence="3">DSM 14684 / CIP 108061 / JCM 11494 / NBRC 100937 / ID131577</strain>
    </source>
</reference>
<name>D3EZZ6_CONWI</name>
<dbReference type="SUPFAM" id="SSF54909">
    <property type="entry name" value="Dimeric alpha+beta barrel"/>
    <property type="match status" value="1"/>
</dbReference>
<dbReference type="OrthoDB" id="5147144at2"/>
<dbReference type="STRING" id="469383.Cwoe_1544"/>